<dbReference type="InterPro" id="IPR032640">
    <property type="entry name" value="AMPK1_CBM"/>
</dbReference>
<dbReference type="GO" id="GO:0031588">
    <property type="term" value="C:nucleotide-activated protein kinase complex"/>
    <property type="evidence" value="ECO:0007669"/>
    <property type="project" value="TreeGrafter"/>
</dbReference>
<evidence type="ECO:0000256" key="1">
    <source>
        <dbReference type="ARBA" id="ARBA00004496"/>
    </source>
</evidence>
<dbReference type="Gene3D" id="2.60.40.10">
    <property type="entry name" value="Immunoglobulins"/>
    <property type="match status" value="1"/>
</dbReference>
<dbReference type="Pfam" id="PF16561">
    <property type="entry name" value="AMPK1_CBM"/>
    <property type="match status" value="1"/>
</dbReference>
<dbReference type="SMART" id="SM01010">
    <property type="entry name" value="AMPKBI"/>
    <property type="match status" value="1"/>
</dbReference>
<evidence type="ECO:0000256" key="4">
    <source>
        <dbReference type="SAM" id="MobiDB-lite"/>
    </source>
</evidence>
<reference evidence="6 7" key="1">
    <citation type="journal article" date="2018" name="Nat. Ecol. Evol.">
        <title>Pezizomycetes genomes reveal the molecular basis of ectomycorrhizal truffle lifestyle.</title>
        <authorList>
            <person name="Murat C."/>
            <person name="Payen T."/>
            <person name="Noel B."/>
            <person name="Kuo A."/>
            <person name="Morin E."/>
            <person name="Chen J."/>
            <person name="Kohler A."/>
            <person name="Krizsan K."/>
            <person name="Balestrini R."/>
            <person name="Da Silva C."/>
            <person name="Montanini B."/>
            <person name="Hainaut M."/>
            <person name="Levati E."/>
            <person name="Barry K.W."/>
            <person name="Belfiori B."/>
            <person name="Cichocki N."/>
            <person name="Clum A."/>
            <person name="Dockter R.B."/>
            <person name="Fauchery L."/>
            <person name="Guy J."/>
            <person name="Iotti M."/>
            <person name="Le Tacon F."/>
            <person name="Lindquist E.A."/>
            <person name="Lipzen A."/>
            <person name="Malagnac F."/>
            <person name="Mello A."/>
            <person name="Molinier V."/>
            <person name="Miyauchi S."/>
            <person name="Poulain J."/>
            <person name="Riccioni C."/>
            <person name="Rubini A."/>
            <person name="Sitrit Y."/>
            <person name="Splivallo R."/>
            <person name="Traeger S."/>
            <person name="Wang M."/>
            <person name="Zifcakova L."/>
            <person name="Wipf D."/>
            <person name="Zambonelli A."/>
            <person name="Paolocci F."/>
            <person name="Nowrousian M."/>
            <person name="Ottonello S."/>
            <person name="Baldrian P."/>
            <person name="Spatafora J.W."/>
            <person name="Henrissat B."/>
            <person name="Nagy L.G."/>
            <person name="Aury J.M."/>
            <person name="Wincker P."/>
            <person name="Grigoriev I.V."/>
            <person name="Bonfante P."/>
            <person name="Martin F.M."/>
        </authorList>
    </citation>
    <scope>NUCLEOTIDE SEQUENCE [LARGE SCALE GENOMIC DNA]</scope>
    <source>
        <strain evidence="6 7">RN42</strain>
    </source>
</reference>
<dbReference type="PANTHER" id="PTHR10343">
    <property type="entry name" value="5'-AMP-ACTIVATED PROTEIN KINASE , BETA SUBUNIT"/>
    <property type="match status" value="1"/>
</dbReference>
<feature type="compositionally biased region" description="Low complexity" evidence="4">
    <location>
        <begin position="1"/>
        <end position="15"/>
    </location>
</feature>
<dbReference type="InterPro" id="IPR013783">
    <property type="entry name" value="Ig-like_fold"/>
</dbReference>
<keyword evidence="7" id="KW-1185">Reference proteome</keyword>
<feature type="region of interest" description="Disordered" evidence="4">
    <location>
        <begin position="138"/>
        <end position="163"/>
    </location>
</feature>
<dbReference type="OrthoDB" id="531008at2759"/>
<sequence length="482" mass="51007">MGNNPSRAANASSPATHSPVNTPNTNTPRRQGSQRRQRTDHNISQYLASQGQGNSQNAARRHASTEPEAPVGRSRAISQPPEHMMHVGGGGVGGNTGGGSPSTLQWLPAPSYAPNGRKGSLPITAMYGDQSPNLPAIASTPVGPSVDRTPSQRHTPQMQPQHSLFPHSASIHSDVPPTIAMSSTGGGMGTGSGSTGAGPFAAGMDVPPSAPLHPLKRKSSMASNSTVEEDELDLNESKIVPTEVRWTEGGTKVYVTGTFAGWRKKYKLTKNSEEGNVMSAVVPLPPGTHHIAFIVDDQMQVSQHLPTAVDQNGILVNYFEVTSDELPPLDRMPSPTAGGDPGDGSTQTGTSLAESESAVDQSVQPGGQRPPINRASSKTYTSEIPAYLRELEERQDRYGNRAYEIPVESPPSLPLLLGKVILNSTAAMKEDNSVLSIPNHVVLNHLATSSIKAGVLAVSATTRYRKKYVTTILYKATSDKSS</sequence>
<dbReference type="STRING" id="1160509.A0A3N4IHZ7"/>
<dbReference type="Pfam" id="PF04739">
    <property type="entry name" value="AMPKBI"/>
    <property type="match status" value="1"/>
</dbReference>
<proteinExistence type="inferred from homology"/>
<comment type="subcellular location">
    <subcellularLocation>
        <location evidence="1">Cytoplasm</location>
    </subcellularLocation>
</comment>
<evidence type="ECO:0000259" key="5">
    <source>
        <dbReference type="SMART" id="SM01010"/>
    </source>
</evidence>
<feature type="compositionally biased region" description="Polar residues" evidence="4">
    <location>
        <begin position="344"/>
        <end position="365"/>
    </location>
</feature>
<evidence type="ECO:0000256" key="2">
    <source>
        <dbReference type="ARBA" id="ARBA00010926"/>
    </source>
</evidence>
<feature type="compositionally biased region" description="Gly residues" evidence="4">
    <location>
        <begin position="87"/>
        <end position="100"/>
    </location>
</feature>
<dbReference type="PANTHER" id="PTHR10343:SF84">
    <property type="entry name" value="5'-AMP-ACTIVATED PROTEIN KINASE SUBUNIT BETA-1"/>
    <property type="match status" value="1"/>
</dbReference>
<dbReference type="InterPro" id="IPR050827">
    <property type="entry name" value="CRP1_MDG1_kinase"/>
</dbReference>
<dbReference type="InterPro" id="IPR014756">
    <property type="entry name" value="Ig_E-set"/>
</dbReference>
<dbReference type="GO" id="GO:0019901">
    <property type="term" value="F:protein kinase binding"/>
    <property type="evidence" value="ECO:0007669"/>
    <property type="project" value="TreeGrafter"/>
</dbReference>
<dbReference type="InterPro" id="IPR006828">
    <property type="entry name" value="ASC_dom"/>
</dbReference>
<dbReference type="GO" id="GO:0007165">
    <property type="term" value="P:signal transduction"/>
    <property type="evidence" value="ECO:0007669"/>
    <property type="project" value="UniProtKB-ARBA"/>
</dbReference>
<dbReference type="CDD" id="cd02859">
    <property type="entry name" value="E_set_AMPKbeta_like_N"/>
    <property type="match status" value="1"/>
</dbReference>
<comment type="similarity">
    <text evidence="2">Belongs to the 5'-AMP-activated protein kinase beta subunit family.</text>
</comment>
<feature type="region of interest" description="Disordered" evidence="4">
    <location>
        <begin position="1"/>
        <end position="105"/>
    </location>
</feature>
<dbReference type="Gene3D" id="6.20.250.60">
    <property type="match status" value="1"/>
</dbReference>
<evidence type="ECO:0000313" key="7">
    <source>
        <dbReference type="Proteomes" id="UP000275078"/>
    </source>
</evidence>
<dbReference type="SUPFAM" id="SSF160219">
    <property type="entry name" value="AMPKBI-like"/>
    <property type="match status" value="1"/>
</dbReference>
<gene>
    <name evidence="6" type="ORF">BJ508DRAFT_413111</name>
</gene>
<feature type="domain" description="Association with the SNF1 complex (ASC)" evidence="5">
    <location>
        <begin position="367"/>
        <end position="477"/>
    </location>
</feature>
<dbReference type="InterPro" id="IPR037256">
    <property type="entry name" value="ASC_dom_sf"/>
</dbReference>
<dbReference type="GO" id="GO:0005634">
    <property type="term" value="C:nucleus"/>
    <property type="evidence" value="ECO:0007669"/>
    <property type="project" value="TreeGrafter"/>
</dbReference>
<feature type="compositionally biased region" description="Polar residues" evidence="4">
    <location>
        <begin position="16"/>
        <end position="31"/>
    </location>
</feature>
<evidence type="ECO:0000256" key="3">
    <source>
        <dbReference type="ARBA" id="ARBA00022490"/>
    </source>
</evidence>
<accession>A0A3N4IHZ7</accession>
<name>A0A3N4IHZ7_ASCIM</name>
<dbReference type="AlphaFoldDB" id="A0A3N4IHZ7"/>
<dbReference type="Proteomes" id="UP000275078">
    <property type="component" value="Unassembled WGS sequence"/>
</dbReference>
<feature type="compositionally biased region" description="Polar residues" evidence="4">
    <location>
        <begin position="148"/>
        <end position="162"/>
    </location>
</feature>
<organism evidence="6 7">
    <name type="scientific">Ascobolus immersus RN42</name>
    <dbReference type="NCBI Taxonomy" id="1160509"/>
    <lineage>
        <taxon>Eukaryota</taxon>
        <taxon>Fungi</taxon>
        <taxon>Dikarya</taxon>
        <taxon>Ascomycota</taxon>
        <taxon>Pezizomycotina</taxon>
        <taxon>Pezizomycetes</taxon>
        <taxon>Pezizales</taxon>
        <taxon>Ascobolaceae</taxon>
        <taxon>Ascobolus</taxon>
    </lineage>
</organism>
<feature type="region of interest" description="Disordered" evidence="4">
    <location>
        <begin position="325"/>
        <end position="379"/>
    </location>
</feature>
<dbReference type="GO" id="GO:0005737">
    <property type="term" value="C:cytoplasm"/>
    <property type="evidence" value="ECO:0007669"/>
    <property type="project" value="UniProtKB-SubCell"/>
</dbReference>
<protein>
    <submittedName>
        <fullName evidence="6">AMPKBI-domain-containing protein</fullName>
    </submittedName>
</protein>
<dbReference type="SUPFAM" id="SSF81296">
    <property type="entry name" value="E set domains"/>
    <property type="match status" value="1"/>
</dbReference>
<dbReference type="EMBL" id="ML119662">
    <property type="protein sequence ID" value="RPA83760.1"/>
    <property type="molecule type" value="Genomic_DNA"/>
</dbReference>
<dbReference type="FunFam" id="2.60.40.10:FF:000562">
    <property type="entry name" value="Snf1 kinase complex beta-subunit Gal83"/>
    <property type="match status" value="1"/>
</dbReference>
<evidence type="ECO:0000313" key="6">
    <source>
        <dbReference type="EMBL" id="RPA83760.1"/>
    </source>
</evidence>
<feature type="compositionally biased region" description="Polar residues" evidence="4">
    <location>
        <begin position="42"/>
        <end position="58"/>
    </location>
</feature>
<keyword evidence="3" id="KW-0963">Cytoplasm</keyword>